<reference evidence="2" key="1">
    <citation type="submission" date="2025-02" db="EMBL/GenBank/DDBJ databases">
        <authorList>
            <consortium name="NCBI Genome Project"/>
        </authorList>
    </citation>
    <scope>NUCLEOTIDE SEQUENCE</scope>
</reference>
<proteinExistence type="predicted"/>
<gene>
    <name evidence="2" type="ORF">An08g04680</name>
</gene>
<keyword evidence="1" id="KW-0732">Signal</keyword>
<dbReference type="AlphaFoldDB" id="A0AAJ8E1Y0"/>
<dbReference type="GeneID" id="84591657"/>
<evidence type="ECO:0000256" key="1">
    <source>
        <dbReference type="SAM" id="SignalP"/>
    </source>
</evidence>
<dbReference type="RefSeq" id="XP_059603997.1">
    <property type="nucleotide sequence ID" value="XM_059749017.1"/>
</dbReference>
<sequence>MALWVQGSLPLATRVDLVWCVCARALQVMRMTVENGKEPEKGIPVGLAPLIGISGCGHYAEGLVACDARYLVLRIIPTRRTEGGYCWSEVVSRFVMLGTEDVKTVDFPVADPSHVQRIYVAMHSYSIHQPHGLTTFVSILNLWNIPMCCKFPTDFAYAQWDPSYSEKHGYYTSEYSLDAGICDKGFNPGSPEILAVEDAPVAPSLSDSCTLS</sequence>
<protein>
    <submittedName>
        <fullName evidence="2">Uncharacterized protein</fullName>
    </submittedName>
</protein>
<feature type="signal peptide" evidence="1">
    <location>
        <begin position="1"/>
        <end position="25"/>
    </location>
</feature>
<accession>A0AAJ8E1Y0</accession>
<evidence type="ECO:0000313" key="2">
    <source>
        <dbReference type="RefSeq" id="XP_059603997.1"/>
    </source>
</evidence>
<reference evidence="2" key="2">
    <citation type="submission" date="2025-08" db="UniProtKB">
        <authorList>
            <consortium name="RefSeq"/>
        </authorList>
    </citation>
    <scope>IDENTIFICATION</scope>
</reference>
<dbReference type="KEGG" id="ang:An08g04680"/>
<name>A0AAJ8E1Y0_ASPNG</name>
<feature type="chain" id="PRO_5044876995" evidence="1">
    <location>
        <begin position="26"/>
        <end position="212"/>
    </location>
</feature>
<dbReference type="VEuPathDB" id="FungiDB:An08g04680"/>
<organism evidence="2">
    <name type="scientific">Aspergillus niger</name>
    <dbReference type="NCBI Taxonomy" id="5061"/>
    <lineage>
        <taxon>Eukaryota</taxon>
        <taxon>Fungi</taxon>
        <taxon>Dikarya</taxon>
        <taxon>Ascomycota</taxon>
        <taxon>Pezizomycotina</taxon>
        <taxon>Eurotiomycetes</taxon>
        <taxon>Eurotiomycetidae</taxon>
        <taxon>Eurotiales</taxon>
        <taxon>Aspergillaceae</taxon>
        <taxon>Aspergillus</taxon>
        <taxon>Aspergillus subgen. Circumdati</taxon>
    </lineage>
</organism>